<dbReference type="RefSeq" id="WP_011499043.1">
    <property type="nucleotide sequence ID" value="NC_007955.1"/>
</dbReference>
<dbReference type="OrthoDB" id="230688at2157"/>
<evidence type="ECO:0000259" key="1">
    <source>
        <dbReference type="PROSITE" id="PS50112"/>
    </source>
</evidence>
<dbReference type="SUPFAM" id="SSF55785">
    <property type="entry name" value="PYP-like sensor domain (PAS domain)"/>
    <property type="match status" value="1"/>
</dbReference>
<dbReference type="Gene3D" id="3.30.450.20">
    <property type="entry name" value="PAS domain"/>
    <property type="match status" value="1"/>
</dbReference>
<sequence>MFSEREVKQKSDVVFDRIDRDSDRAERWLSDGYVGMDVYPQIFNEMVCAYALHEIICNDDGVPINYCFLNVNPAFERIVGLKKDDVIGKCVLDIFPHMDVSWVEKYGKVALTGESAYFDDYSLMGDRFYEVNAFSSSIGVFAMTFFDITERRCVCDVLEMQTHDLNKHVCDLECLLNVSSIVDDLPSLNEGFQKVVDSVFSDLKDRSVTGCCLIYEGNIFQSECFVDSIWGCS</sequence>
<dbReference type="AlphaFoldDB" id="Q12XD3"/>
<dbReference type="STRING" id="259564.Mbur_0951"/>
<protein>
    <recommendedName>
        <fullName evidence="1">PAS domain-containing protein</fullName>
    </recommendedName>
</protein>
<dbReference type="HOGENOM" id="CLU_1187778_0_0_2"/>
<dbReference type="PROSITE" id="PS50112">
    <property type="entry name" value="PAS"/>
    <property type="match status" value="1"/>
</dbReference>
<organism evidence="2 3">
    <name type="scientific">Methanococcoides burtonii (strain DSM 6242 / NBRC 107633 / OCM 468 / ACE-M)</name>
    <dbReference type="NCBI Taxonomy" id="259564"/>
    <lineage>
        <taxon>Archaea</taxon>
        <taxon>Methanobacteriati</taxon>
        <taxon>Methanobacteriota</taxon>
        <taxon>Stenosarchaea group</taxon>
        <taxon>Methanomicrobia</taxon>
        <taxon>Methanosarcinales</taxon>
        <taxon>Methanosarcinaceae</taxon>
        <taxon>Methanococcoides</taxon>
    </lineage>
</organism>
<dbReference type="NCBIfam" id="TIGR00229">
    <property type="entry name" value="sensory_box"/>
    <property type="match status" value="1"/>
</dbReference>
<dbReference type="InterPro" id="IPR035965">
    <property type="entry name" value="PAS-like_dom_sf"/>
</dbReference>
<evidence type="ECO:0000313" key="2">
    <source>
        <dbReference type="EMBL" id="ABE51893.1"/>
    </source>
</evidence>
<dbReference type="EMBL" id="CP000300">
    <property type="protein sequence ID" value="ABE51893.1"/>
    <property type="molecule type" value="Genomic_DNA"/>
</dbReference>
<feature type="domain" description="PAS" evidence="1">
    <location>
        <begin position="68"/>
        <end position="114"/>
    </location>
</feature>
<reference evidence="3" key="1">
    <citation type="journal article" date="2009" name="ISME J.">
        <title>The genome sequence of the psychrophilic archaeon, Methanococcoides burtonii: the role of genome evolution in cold adaptation.</title>
        <authorList>
            <person name="Allen M.A."/>
            <person name="Lauro F.M."/>
            <person name="Williams T.J."/>
            <person name="Burg D."/>
            <person name="Siddiqui K.S."/>
            <person name="De Francisci D."/>
            <person name="Chong K.W."/>
            <person name="Pilak O."/>
            <person name="Chew H.H."/>
            <person name="De Maere M.Z."/>
            <person name="Ting L."/>
            <person name="Katrib M."/>
            <person name="Ng C."/>
            <person name="Sowers K.R."/>
            <person name="Galperin M.Y."/>
            <person name="Anderson I.J."/>
            <person name="Ivanova N."/>
            <person name="Dalin E."/>
            <person name="Martinez M."/>
            <person name="Lapidus A."/>
            <person name="Hauser L."/>
            <person name="Land M."/>
            <person name="Thomas T."/>
            <person name="Cavicchioli R."/>
        </authorList>
    </citation>
    <scope>NUCLEOTIDE SEQUENCE [LARGE SCALE GENOMIC DNA]</scope>
    <source>
        <strain evidence="3">DSM 6242 / NBRC 107633 / OCM 468 / ACE-M</strain>
    </source>
</reference>
<evidence type="ECO:0000313" key="3">
    <source>
        <dbReference type="Proteomes" id="UP000001979"/>
    </source>
</evidence>
<name>Q12XD3_METBU</name>
<accession>Q12XD3</accession>
<dbReference type="InterPro" id="IPR000014">
    <property type="entry name" value="PAS"/>
</dbReference>
<dbReference type="GeneID" id="3996571"/>
<dbReference type="KEGG" id="mbu:Mbur_0951"/>
<keyword evidence="3" id="KW-1185">Reference proteome</keyword>
<proteinExistence type="predicted"/>
<dbReference type="Proteomes" id="UP000001979">
    <property type="component" value="Chromosome"/>
</dbReference>
<gene>
    <name evidence="2" type="ordered locus">Mbur_0951</name>
</gene>